<dbReference type="GO" id="GO:0043161">
    <property type="term" value="P:proteasome-mediated ubiquitin-dependent protein catabolic process"/>
    <property type="evidence" value="ECO:0007669"/>
    <property type="project" value="InterPro"/>
</dbReference>
<dbReference type="PROSITE" id="PS50897">
    <property type="entry name" value="CTLH"/>
    <property type="match status" value="1"/>
</dbReference>
<dbReference type="GO" id="GO:0004842">
    <property type="term" value="F:ubiquitin-protein transferase activity"/>
    <property type="evidence" value="ECO:0007669"/>
    <property type="project" value="InterPro"/>
</dbReference>
<dbReference type="PANTHER" id="PTHR12170:SF2">
    <property type="entry name" value="E3 UBIQUITIN-PROTEIN TRANSFERASE MAEA"/>
    <property type="match status" value="1"/>
</dbReference>
<dbReference type="InterPro" id="IPR024964">
    <property type="entry name" value="CTLH/CRA"/>
</dbReference>
<dbReference type="GO" id="GO:0034657">
    <property type="term" value="C:GID complex"/>
    <property type="evidence" value="ECO:0007669"/>
    <property type="project" value="TreeGrafter"/>
</dbReference>
<dbReference type="Proteomes" id="UP000428333">
    <property type="component" value="Linkage Group LG10"/>
</dbReference>
<accession>A0A6A4L7W4</accession>
<dbReference type="SMART" id="SM00668">
    <property type="entry name" value="CTLH"/>
    <property type="match status" value="1"/>
</dbReference>
<feature type="domain" description="CTLH" evidence="1">
    <location>
        <begin position="172"/>
        <end position="323"/>
    </location>
</feature>
<reference evidence="2 3" key="1">
    <citation type="journal article" date="2019" name="Genome Biol. Evol.">
        <title>The Rhododendron genome and chromosomal organization provide insight into shared whole-genome duplications across the heath family (Ericaceae).</title>
        <authorList>
            <person name="Soza V.L."/>
            <person name="Lindsley D."/>
            <person name="Waalkes A."/>
            <person name="Ramage E."/>
            <person name="Patwardhan R.P."/>
            <person name="Burton J.N."/>
            <person name="Adey A."/>
            <person name="Kumar A."/>
            <person name="Qiu R."/>
            <person name="Shendure J."/>
            <person name="Hall B."/>
        </authorList>
    </citation>
    <scope>NUCLEOTIDE SEQUENCE [LARGE SCALE GENOMIC DNA]</scope>
    <source>
        <strain evidence="2">RSF 1966-606</strain>
    </source>
</reference>
<dbReference type="OrthoDB" id="1933455at2759"/>
<gene>
    <name evidence="2" type="ORF">C3L33_16726</name>
</gene>
<dbReference type="PROSITE" id="PS50896">
    <property type="entry name" value="LISH"/>
    <property type="match status" value="1"/>
</dbReference>
<keyword evidence="3" id="KW-1185">Reference proteome</keyword>
<comment type="caution">
    <text evidence="2">The sequence shown here is derived from an EMBL/GenBank/DDBJ whole genome shotgun (WGS) entry which is preliminary data.</text>
</comment>
<dbReference type="InterPro" id="IPR045098">
    <property type="entry name" value="Fyv10_fam"/>
</dbReference>
<dbReference type="GO" id="GO:0005634">
    <property type="term" value="C:nucleus"/>
    <property type="evidence" value="ECO:0007669"/>
    <property type="project" value="TreeGrafter"/>
</dbReference>
<protein>
    <recommendedName>
        <fullName evidence="1">CTLH domain-containing protein</fullName>
    </recommendedName>
</protein>
<organism evidence="2 3">
    <name type="scientific">Rhododendron williamsianum</name>
    <dbReference type="NCBI Taxonomy" id="262921"/>
    <lineage>
        <taxon>Eukaryota</taxon>
        <taxon>Viridiplantae</taxon>
        <taxon>Streptophyta</taxon>
        <taxon>Embryophyta</taxon>
        <taxon>Tracheophyta</taxon>
        <taxon>Spermatophyta</taxon>
        <taxon>Magnoliopsida</taxon>
        <taxon>eudicotyledons</taxon>
        <taxon>Gunneridae</taxon>
        <taxon>Pentapetalae</taxon>
        <taxon>asterids</taxon>
        <taxon>Ericales</taxon>
        <taxon>Ericaceae</taxon>
        <taxon>Ericoideae</taxon>
        <taxon>Rhodoreae</taxon>
        <taxon>Rhododendron</taxon>
    </lineage>
</organism>
<dbReference type="InterPro" id="IPR006595">
    <property type="entry name" value="CTLH_C"/>
</dbReference>
<dbReference type="Pfam" id="PF10607">
    <property type="entry name" value="CTLH"/>
    <property type="match status" value="2"/>
</dbReference>
<sequence length="402" mass="44491">MEVETLANGNNTAANAAAPPTAAAAIAAAAAAAAPSSKLTQLAESLKLEHQFLRVPFENYKKTIRANHRVVEKEVSAVVSGVSDAADNGELSAVEHLNSLLEEGSRTEHLQAQRCRARLDHLESADADNLSEWSDMRLKRILVDYMLRMSYYDTALKLAESSNILDLVDIDVFNEAKKVIDALQNKEVAPALAWCTDNKSRLKKSKFLKDGCADNDPGNQASMNFFFLSLKSARVNWGNGIMLASEEISMDWFTSLTPTCMSIHIGKEIKVENLQPEQGGADVKNLKENGANVCILTSLESKFEFQLRLQEFIELVRAENNLRAITYARKYLAPWGTTHMKELQRVMATLAFKSSTDCATYKVNHVLIPYLAACNHEWPSSTLAVLLMFPLSFFDVKALTIA</sequence>
<dbReference type="AlphaFoldDB" id="A0A6A4L7W4"/>
<dbReference type="EMBL" id="QEFC01002715">
    <property type="protein sequence ID" value="KAE9451369.1"/>
    <property type="molecule type" value="Genomic_DNA"/>
</dbReference>
<feature type="non-terminal residue" evidence="2">
    <location>
        <position position="1"/>
    </location>
</feature>
<proteinExistence type="predicted"/>
<dbReference type="InterPro" id="IPR006594">
    <property type="entry name" value="LisH"/>
</dbReference>
<evidence type="ECO:0000259" key="1">
    <source>
        <dbReference type="PROSITE" id="PS50897"/>
    </source>
</evidence>
<dbReference type="PANTHER" id="PTHR12170">
    <property type="entry name" value="MACROPHAGE ERYTHROBLAST ATTACHER-RELATED"/>
    <property type="match status" value="1"/>
</dbReference>
<evidence type="ECO:0000313" key="2">
    <source>
        <dbReference type="EMBL" id="KAE9451369.1"/>
    </source>
</evidence>
<name>A0A6A4L7W4_9ERIC</name>
<dbReference type="GO" id="GO:0005737">
    <property type="term" value="C:cytoplasm"/>
    <property type="evidence" value="ECO:0007669"/>
    <property type="project" value="TreeGrafter"/>
</dbReference>
<evidence type="ECO:0000313" key="3">
    <source>
        <dbReference type="Proteomes" id="UP000428333"/>
    </source>
</evidence>